<dbReference type="InterPro" id="IPR009057">
    <property type="entry name" value="Homeodomain-like_sf"/>
</dbReference>
<dbReference type="InterPro" id="IPR017970">
    <property type="entry name" value="Homeobox_CS"/>
</dbReference>
<name>A0ABR2ASX2_9ROSI</name>
<feature type="DNA-binding region" description="Homeobox" evidence="5">
    <location>
        <begin position="44"/>
        <end position="103"/>
    </location>
</feature>
<dbReference type="Gene3D" id="1.10.10.60">
    <property type="entry name" value="Homeodomain-like"/>
    <property type="match status" value="1"/>
</dbReference>
<dbReference type="PROSITE" id="PS50071">
    <property type="entry name" value="HOMEOBOX_2"/>
    <property type="match status" value="1"/>
</dbReference>
<evidence type="ECO:0000256" key="6">
    <source>
        <dbReference type="RuleBase" id="RU000682"/>
    </source>
</evidence>
<feature type="coiled-coil region" evidence="7">
    <location>
        <begin position="96"/>
        <end position="168"/>
    </location>
</feature>
<dbReference type="InterPro" id="IPR001356">
    <property type="entry name" value="HD"/>
</dbReference>
<dbReference type="SUPFAM" id="SSF46689">
    <property type="entry name" value="Homeodomain-like"/>
    <property type="match status" value="1"/>
</dbReference>
<feature type="region of interest" description="Disordered" evidence="8">
    <location>
        <begin position="1"/>
        <end position="49"/>
    </location>
</feature>
<evidence type="ECO:0000256" key="7">
    <source>
        <dbReference type="SAM" id="Coils"/>
    </source>
</evidence>
<keyword evidence="3 5" id="KW-0371">Homeobox</keyword>
<evidence type="ECO:0000259" key="9">
    <source>
        <dbReference type="PROSITE" id="PS50071"/>
    </source>
</evidence>
<organism evidence="10 11">
    <name type="scientific">Hibiscus sabdariffa</name>
    <name type="common">roselle</name>
    <dbReference type="NCBI Taxonomy" id="183260"/>
    <lineage>
        <taxon>Eukaryota</taxon>
        <taxon>Viridiplantae</taxon>
        <taxon>Streptophyta</taxon>
        <taxon>Embryophyta</taxon>
        <taxon>Tracheophyta</taxon>
        <taxon>Spermatophyta</taxon>
        <taxon>Magnoliopsida</taxon>
        <taxon>eudicotyledons</taxon>
        <taxon>Gunneridae</taxon>
        <taxon>Pentapetalae</taxon>
        <taxon>rosids</taxon>
        <taxon>malvids</taxon>
        <taxon>Malvales</taxon>
        <taxon>Malvaceae</taxon>
        <taxon>Malvoideae</taxon>
        <taxon>Hibiscus</taxon>
    </lineage>
</organism>
<evidence type="ECO:0000256" key="4">
    <source>
        <dbReference type="ARBA" id="ARBA00023242"/>
    </source>
</evidence>
<evidence type="ECO:0000313" key="10">
    <source>
        <dbReference type="EMBL" id="KAK8497143.1"/>
    </source>
</evidence>
<reference evidence="10 11" key="1">
    <citation type="journal article" date="2024" name="G3 (Bethesda)">
        <title>Genome assembly of Hibiscus sabdariffa L. provides insights into metabolisms of medicinal natural products.</title>
        <authorList>
            <person name="Kim T."/>
        </authorList>
    </citation>
    <scope>NUCLEOTIDE SEQUENCE [LARGE SCALE GENOMIC DNA]</scope>
    <source>
        <strain evidence="10">TK-2024</strain>
        <tissue evidence="10">Old leaves</tissue>
    </source>
</reference>
<feature type="domain" description="Homeobox" evidence="9">
    <location>
        <begin position="42"/>
        <end position="102"/>
    </location>
</feature>
<keyword evidence="4 5" id="KW-0539">Nucleus</keyword>
<accession>A0ABR2ASX2</accession>
<dbReference type="SMART" id="SM00389">
    <property type="entry name" value="HOX"/>
    <property type="match status" value="1"/>
</dbReference>
<dbReference type="PANTHER" id="PTHR45654:SF11">
    <property type="entry name" value="HOMEOBOX-LEUCINE ZIPPER PROTEIN HDG5"/>
    <property type="match status" value="1"/>
</dbReference>
<feature type="compositionally biased region" description="Basic and acidic residues" evidence="8">
    <location>
        <begin position="1"/>
        <end position="17"/>
    </location>
</feature>
<keyword evidence="7" id="KW-0175">Coiled coil</keyword>
<keyword evidence="2 5" id="KW-0238">DNA-binding</keyword>
<dbReference type="Pfam" id="PF00046">
    <property type="entry name" value="Homeodomain"/>
    <property type="match status" value="1"/>
</dbReference>
<protein>
    <recommendedName>
        <fullName evidence="9">Homeobox domain-containing protein</fullName>
    </recommendedName>
</protein>
<dbReference type="Proteomes" id="UP001472677">
    <property type="component" value="Unassembled WGS sequence"/>
</dbReference>
<evidence type="ECO:0000256" key="1">
    <source>
        <dbReference type="ARBA" id="ARBA00004123"/>
    </source>
</evidence>
<dbReference type="InterPro" id="IPR042160">
    <property type="entry name" value="HD-Zip_IV"/>
</dbReference>
<keyword evidence="11" id="KW-1185">Reference proteome</keyword>
<dbReference type="EMBL" id="JBBPBM010000328">
    <property type="protein sequence ID" value="KAK8497143.1"/>
    <property type="molecule type" value="Genomic_DNA"/>
</dbReference>
<evidence type="ECO:0000256" key="5">
    <source>
        <dbReference type="PROSITE-ProRule" id="PRU00108"/>
    </source>
</evidence>
<gene>
    <name evidence="10" type="ORF">V6N12_046729</name>
</gene>
<evidence type="ECO:0000313" key="11">
    <source>
        <dbReference type="Proteomes" id="UP001472677"/>
    </source>
</evidence>
<proteinExistence type="predicted"/>
<dbReference type="PROSITE" id="PS00027">
    <property type="entry name" value="HOMEOBOX_1"/>
    <property type="match status" value="1"/>
</dbReference>
<comment type="caution">
    <text evidence="10">The sequence shown here is derived from an EMBL/GenBank/DDBJ whole genome shotgun (WGS) entry which is preliminary data.</text>
</comment>
<evidence type="ECO:0000256" key="3">
    <source>
        <dbReference type="ARBA" id="ARBA00023155"/>
    </source>
</evidence>
<dbReference type="CDD" id="cd00086">
    <property type="entry name" value="homeodomain"/>
    <property type="match status" value="1"/>
</dbReference>
<evidence type="ECO:0000256" key="8">
    <source>
        <dbReference type="SAM" id="MobiDB-lite"/>
    </source>
</evidence>
<evidence type="ECO:0000256" key="2">
    <source>
        <dbReference type="ARBA" id="ARBA00023125"/>
    </source>
</evidence>
<dbReference type="PANTHER" id="PTHR45654">
    <property type="entry name" value="HOMEOBOX-LEUCINE ZIPPER PROTEIN MERISTEM L1"/>
    <property type="match status" value="1"/>
</dbReference>
<comment type="subcellular location">
    <subcellularLocation>
        <location evidence="1 5 6">Nucleus</location>
    </subcellularLocation>
</comment>
<sequence>MIPKEENGLFLRGKEDILESGSGSELQVEDKPGNEENSSEQPLKKKRYHRHTARQIQEMEAVFKECPHPDDKQRMRLSQELGLKPRQVKFWFQNRRTQMKAQQDRSENAILRAENDSLKNEFFRLQAELSKLVCPNCGGPPVPGSVSFEQLRIENARLAEELERRSSELRTEASRDGAVVIMNSINLVDAFLDANKWNQLFPSIVARAKCVQVISPGVSGTNGSLQLKQCCEQLLAARRADAARELHGPIRQPGCLLNCGC</sequence>